<dbReference type="SMART" id="SM00267">
    <property type="entry name" value="GGDEF"/>
    <property type="match status" value="1"/>
</dbReference>
<dbReference type="Proteomes" id="UP000636888">
    <property type="component" value="Unassembled WGS sequence"/>
</dbReference>
<feature type="transmembrane region" description="Helical" evidence="4">
    <location>
        <begin position="65"/>
        <end position="86"/>
    </location>
</feature>
<gene>
    <name evidence="6" type="ORF">JFN93_24620</name>
</gene>
<dbReference type="PANTHER" id="PTHR45138">
    <property type="entry name" value="REGULATORY COMPONENTS OF SENSORY TRANSDUCTION SYSTEM"/>
    <property type="match status" value="1"/>
</dbReference>
<evidence type="ECO:0000256" key="3">
    <source>
        <dbReference type="SAM" id="MobiDB-lite"/>
    </source>
</evidence>
<evidence type="ECO:0000256" key="4">
    <source>
        <dbReference type="SAM" id="Phobius"/>
    </source>
</evidence>
<dbReference type="EMBL" id="JAEMHM010000032">
    <property type="protein sequence ID" value="MBJ6727907.1"/>
    <property type="molecule type" value="Genomic_DNA"/>
</dbReference>
<dbReference type="InterPro" id="IPR000160">
    <property type="entry name" value="GGDEF_dom"/>
</dbReference>
<dbReference type="Pfam" id="PF00990">
    <property type="entry name" value="GGDEF"/>
    <property type="match status" value="1"/>
</dbReference>
<keyword evidence="4" id="KW-1133">Transmembrane helix</keyword>
<organism evidence="6 7">
    <name type="scientific">Geomesophilobacter sediminis</name>
    <dbReference type="NCBI Taxonomy" id="2798584"/>
    <lineage>
        <taxon>Bacteria</taxon>
        <taxon>Pseudomonadati</taxon>
        <taxon>Thermodesulfobacteriota</taxon>
        <taxon>Desulfuromonadia</taxon>
        <taxon>Geobacterales</taxon>
        <taxon>Geobacteraceae</taxon>
        <taxon>Geomesophilobacter</taxon>
    </lineage>
</organism>
<dbReference type="EC" id="2.7.7.65" evidence="1"/>
<dbReference type="GO" id="GO:0052621">
    <property type="term" value="F:diguanylate cyclase activity"/>
    <property type="evidence" value="ECO:0007669"/>
    <property type="project" value="UniProtKB-EC"/>
</dbReference>
<evidence type="ECO:0000259" key="5">
    <source>
        <dbReference type="PROSITE" id="PS50887"/>
    </source>
</evidence>
<dbReference type="GO" id="GO:0005886">
    <property type="term" value="C:plasma membrane"/>
    <property type="evidence" value="ECO:0007669"/>
    <property type="project" value="TreeGrafter"/>
</dbReference>
<feature type="domain" description="GGDEF" evidence="5">
    <location>
        <begin position="263"/>
        <end position="415"/>
    </location>
</feature>
<evidence type="ECO:0000313" key="7">
    <source>
        <dbReference type="Proteomes" id="UP000636888"/>
    </source>
</evidence>
<dbReference type="GO" id="GO:0043709">
    <property type="term" value="P:cell adhesion involved in single-species biofilm formation"/>
    <property type="evidence" value="ECO:0007669"/>
    <property type="project" value="TreeGrafter"/>
</dbReference>
<feature type="transmembrane region" description="Helical" evidence="4">
    <location>
        <begin position="123"/>
        <end position="139"/>
    </location>
</feature>
<keyword evidence="7" id="KW-1185">Reference proteome</keyword>
<comment type="catalytic activity">
    <reaction evidence="2">
        <text>2 GTP = 3',3'-c-di-GMP + 2 diphosphate</text>
        <dbReference type="Rhea" id="RHEA:24898"/>
        <dbReference type="ChEBI" id="CHEBI:33019"/>
        <dbReference type="ChEBI" id="CHEBI:37565"/>
        <dbReference type="ChEBI" id="CHEBI:58805"/>
        <dbReference type="EC" id="2.7.7.65"/>
    </reaction>
</comment>
<dbReference type="CDD" id="cd01949">
    <property type="entry name" value="GGDEF"/>
    <property type="match status" value="1"/>
</dbReference>
<feature type="region of interest" description="Disordered" evidence="3">
    <location>
        <begin position="344"/>
        <end position="370"/>
    </location>
</feature>
<reference evidence="6" key="1">
    <citation type="submission" date="2020-12" db="EMBL/GenBank/DDBJ databases">
        <title>Geomonas sp. Red875, isolated from river sediment.</title>
        <authorList>
            <person name="Xu Z."/>
            <person name="Zhang Z."/>
            <person name="Masuda Y."/>
            <person name="Itoh H."/>
            <person name="Senoo K."/>
        </authorList>
    </citation>
    <scope>NUCLEOTIDE SEQUENCE</scope>
    <source>
        <strain evidence="6">Red875</strain>
    </source>
</reference>
<feature type="transmembrane region" description="Helical" evidence="4">
    <location>
        <begin position="41"/>
        <end position="58"/>
    </location>
</feature>
<protein>
    <recommendedName>
        <fullName evidence="1">diguanylate cyclase</fullName>
        <ecNumber evidence="1">2.7.7.65</ecNumber>
    </recommendedName>
</protein>
<accession>A0A8J7M3C3</accession>
<keyword evidence="4" id="KW-0812">Transmembrane</keyword>
<dbReference type="InterPro" id="IPR029787">
    <property type="entry name" value="Nucleotide_cyclase"/>
</dbReference>
<feature type="compositionally biased region" description="Basic and acidic residues" evidence="3">
    <location>
        <begin position="346"/>
        <end position="357"/>
    </location>
</feature>
<keyword evidence="4" id="KW-0472">Membrane</keyword>
<dbReference type="NCBIfam" id="TIGR00254">
    <property type="entry name" value="GGDEF"/>
    <property type="match status" value="1"/>
</dbReference>
<dbReference type="GO" id="GO:1902201">
    <property type="term" value="P:negative regulation of bacterial-type flagellum-dependent cell motility"/>
    <property type="evidence" value="ECO:0007669"/>
    <property type="project" value="TreeGrafter"/>
</dbReference>
<sequence length="415" mass="45516">MSYALIKRVSTIALPAALLVATQMSLRQIPLLSPVQRELVFLSPYLALAVGLGLSLAFNRGRVFFALLLLGLFHLVTRHYLLIGATGYTPSAIYHCFCFLLPINLLLLSFMAERGIFTHAGRLRMSFIAIQLIAVYWIVRFRVDYSAVPELLSHPIVKSPFLEGLGLPQPAVVLFVVAGVLIAVRVLKRCSPIEVALFGTLIAIGISCDRIAADFTPTLFTAAAAVLLSIGVLQDSHSMAFTDELTALPSRRALNEQIMGLGRRYVVAMIDVDHFKGFNDTYGHDVGDQVLKLVGAKIRLTKGGGKAYRYGGEEFTIIFPGKTVGEVLPHLEELRETIQDYQLKLRGKDRPQEEETGRKRRSEAGGSAETVSVTVSIGVAASGDQRTAPEEALRMADKALYQAKKRGRNQVAVHR</sequence>
<evidence type="ECO:0000313" key="6">
    <source>
        <dbReference type="EMBL" id="MBJ6727907.1"/>
    </source>
</evidence>
<dbReference type="PANTHER" id="PTHR45138:SF9">
    <property type="entry name" value="DIGUANYLATE CYCLASE DGCM-RELATED"/>
    <property type="match status" value="1"/>
</dbReference>
<dbReference type="Gene3D" id="3.30.70.270">
    <property type="match status" value="1"/>
</dbReference>
<feature type="transmembrane region" description="Helical" evidence="4">
    <location>
        <begin position="167"/>
        <end position="187"/>
    </location>
</feature>
<dbReference type="AlphaFoldDB" id="A0A8J7M3C3"/>
<dbReference type="InterPro" id="IPR050469">
    <property type="entry name" value="Diguanylate_Cyclase"/>
</dbReference>
<dbReference type="PROSITE" id="PS50887">
    <property type="entry name" value="GGDEF"/>
    <property type="match status" value="1"/>
</dbReference>
<dbReference type="InterPro" id="IPR043128">
    <property type="entry name" value="Rev_trsase/Diguanyl_cyclase"/>
</dbReference>
<name>A0A8J7M3C3_9BACT</name>
<comment type="caution">
    <text evidence="6">The sequence shown here is derived from an EMBL/GenBank/DDBJ whole genome shotgun (WGS) entry which is preliminary data.</text>
</comment>
<evidence type="ECO:0000256" key="2">
    <source>
        <dbReference type="ARBA" id="ARBA00034247"/>
    </source>
</evidence>
<evidence type="ECO:0000256" key="1">
    <source>
        <dbReference type="ARBA" id="ARBA00012528"/>
    </source>
</evidence>
<proteinExistence type="predicted"/>
<dbReference type="SUPFAM" id="SSF55073">
    <property type="entry name" value="Nucleotide cyclase"/>
    <property type="match status" value="1"/>
</dbReference>
<feature type="transmembrane region" description="Helical" evidence="4">
    <location>
        <begin position="92"/>
        <end position="111"/>
    </location>
</feature>